<dbReference type="KEGG" id="ocy:OSSY52_13020"/>
<evidence type="ECO:0000256" key="1">
    <source>
        <dbReference type="ARBA" id="ARBA00010062"/>
    </source>
</evidence>
<dbReference type="EMBL" id="AP018712">
    <property type="protein sequence ID" value="BBE31161.1"/>
    <property type="molecule type" value="Genomic_DNA"/>
</dbReference>
<comment type="similarity">
    <text evidence="1">Belongs to the leucine-binding protein family.</text>
</comment>
<dbReference type="CDD" id="cd06347">
    <property type="entry name" value="PBP1_ABC_LivK_ligand_binding-like"/>
    <property type="match status" value="1"/>
</dbReference>
<dbReference type="SUPFAM" id="SSF53822">
    <property type="entry name" value="Periplasmic binding protein-like I"/>
    <property type="match status" value="1"/>
</dbReference>
<reference evidence="4 5" key="1">
    <citation type="submission" date="2018-06" db="EMBL/GenBank/DDBJ databases">
        <title>Genome sequencing of Oceanotoga sp. sy52.</title>
        <authorList>
            <person name="Mori K."/>
        </authorList>
    </citation>
    <scope>NUCLEOTIDE SEQUENCE [LARGE SCALE GENOMIC DNA]</scope>
    <source>
        <strain evidence="5">sy52</strain>
    </source>
</reference>
<organism evidence="4 5">
    <name type="scientific">Tepiditoga spiralis</name>
    <dbReference type="NCBI Taxonomy" id="2108365"/>
    <lineage>
        <taxon>Bacteria</taxon>
        <taxon>Thermotogati</taxon>
        <taxon>Thermotogota</taxon>
        <taxon>Thermotogae</taxon>
        <taxon>Petrotogales</taxon>
        <taxon>Petrotogaceae</taxon>
        <taxon>Tepiditoga</taxon>
    </lineage>
</organism>
<evidence type="ECO:0000313" key="4">
    <source>
        <dbReference type="EMBL" id="BBE31161.1"/>
    </source>
</evidence>
<keyword evidence="2" id="KW-0732">Signal</keyword>
<accession>A0A7G1G487</accession>
<dbReference type="Proteomes" id="UP000516361">
    <property type="component" value="Chromosome"/>
</dbReference>
<dbReference type="Gene3D" id="3.40.50.2300">
    <property type="match status" value="2"/>
</dbReference>
<keyword evidence="5" id="KW-1185">Reference proteome</keyword>
<feature type="domain" description="Leucine-binding protein" evidence="3">
    <location>
        <begin position="23"/>
        <end position="358"/>
    </location>
</feature>
<gene>
    <name evidence="4" type="ORF">OSSY52_13020</name>
</gene>
<proteinExistence type="inferred from homology"/>
<dbReference type="RefSeq" id="WP_190613534.1">
    <property type="nucleotide sequence ID" value="NZ_AP018712.1"/>
</dbReference>
<evidence type="ECO:0000256" key="2">
    <source>
        <dbReference type="ARBA" id="ARBA00022729"/>
    </source>
</evidence>
<name>A0A7G1G487_9BACT</name>
<dbReference type="PANTHER" id="PTHR30483:SF6">
    <property type="entry name" value="PERIPLASMIC BINDING PROTEIN OF ABC TRANSPORTER FOR NATURAL AMINO ACIDS"/>
    <property type="match status" value="1"/>
</dbReference>
<dbReference type="InterPro" id="IPR028082">
    <property type="entry name" value="Peripla_BP_I"/>
</dbReference>
<protein>
    <submittedName>
        <fullName evidence="4">Branched-chain amino acid ABC transporter substrate-binding protein</fullName>
    </submittedName>
</protein>
<evidence type="ECO:0000313" key="5">
    <source>
        <dbReference type="Proteomes" id="UP000516361"/>
    </source>
</evidence>
<dbReference type="AlphaFoldDB" id="A0A7G1G487"/>
<dbReference type="Pfam" id="PF13458">
    <property type="entry name" value="Peripla_BP_6"/>
    <property type="match status" value="1"/>
</dbReference>
<dbReference type="InParanoid" id="A0A7G1G487"/>
<dbReference type="InterPro" id="IPR028081">
    <property type="entry name" value="Leu-bd"/>
</dbReference>
<sequence length="368" mass="40173">MKKFLVISFVILMFVVAFTEDVIKIGAYFPMTGGIAAFGQMTWQGIQLANEERPTVLGKKIQLILVDNKGDKVESANAVSRLIDQEHVVAILGAVASSDSLAGGAVAEAKRIPMVTSSSTNPLVTMNKDWIFRSCFIDPFQGLVGAKFAFNDLKAKKVVIFMDIAQDYCVGLANYFEKTFKGYKGTSVVREYYNTGDQDFSAQIINAMDQNPDLIYIPGYYSEIAIIARQLQDMGYTGKILAGDGAEAPELIKIGGDAVEGLYFTTHYNAEGPATPKAREYVKAYKTKYNKIPDSLGALGYDAYNMVIDAIEKAGSATPRNIRNALATLKSFEGVTGYITIKDGNAIKSAVIDQVKDGDFKFIKIINP</sequence>
<evidence type="ECO:0000259" key="3">
    <source>
        <dbReference type="Pfam" id="PF13458"/>
    </source>
</evidence>
<dbReference type="InterPro" id="IPR051010">
    <property type="entry name" value="BCAA_transport"/>
</dbReference>
<dbReference type="PANTHER" id="PTHR30483">
    <property type="entry name" value="LEUCINE-SPECIFIC-BINDING PROTEIN"/>
    <property type="match status" value="1"/>
</dbReference>